<proteinExistence type="predicted"/>
<gene>
    <name evidence="2" type="ORF">GCM10025790_22590</name>
</gene>
<keyword evidence="3" id="KW-1185">Reference proteome</keyword>
<evidence type="ECO:0000313" key="2">
    <source>
        <dbReference type="EMBL" id="GAA4924802.1"/>
    </source>
</evidence>
<organism evidence="2 3">
    <name type="scientific">Nesterenkonia rhizosphaerae</name>
    <dbReference type="NCBI Taxonomy" id="1348272"/>
    <lineage>
        <taxon>Bacteria</taxon>
        <taxon>Bacillati</taxon>
        <taxon>Actinomycetota</taxon>
        <taxon>Actinomycetes</taxon>
        <taxon>Micrococcales</taxon>
        <taxon>Micrococcaceae</taxon>
        <taxon>Nesterenkonia</taxon>
    </lineage>
</organism>
<dbReference type="Proteomes" id="UP001500368">
    <property type="component" value="Unassembled WGS sequence"/>
</dbReference>
<feature type="region of interest" description="Disordered" evidence="1">
    <location>
        <begin position="1"/>
        <end position="50"/>
    </location>
</feature>
<dbReference type="EMBL" id="BAABLW010000007">
    <property type="protein sequence ID" value="GAA4924802.1"/>
    <property type="molecule type" value="Genomic_DNA"/>
</dbReference>
<comment type="caution">
    <text evidence="2">The sequence shown here is derived from an EMBL/GenBank/DDBJ whole genome shotgun (WGS) entry which is preliminary data.</text>
</comment>
<protein>
    <submittedName>
        <fullName evidence="2">Uncharacterized protein</fullName>
    </submittedName>
</protein>
<feature type="compositionally biased region" description="Basic and acidic residues" evidence="1">
    <location>
        <begin position="187"/>
        <end position="207"/>
    </location>
</feature>
<evidence type="ECO:0000313" key="3">
    <source>
        <dbReference type="Proteomes" id="UP001500368"/>
    </source>
</evidence>
<reference evidence="3" key="1">
    <citation type="journal article" date="2019" name="Int. J. Syst. Evol. Microbiol.">
        <title>The Global Catalogue of Microorganisms (GCM) 10K type strain sequencing project: providing services to taxonomists for standard genome sequencing and annotation.</title>
        <authorList>
            <consortium name="The Broad Institute Genomics Platform"/>
            <consortium name="The Broad Institute Genome Sequencing Center for Infectious Disease"/>
            <person name="Wu L."/>
            <person name="Ma J."/>
        </authorList>
    </citation>
    <scope>NUCLEOTIDE SEQUENCE [LARGE SCALE GENOMIC DNA]</scope>
    <source>
        <strain evidence="3">JCM 19129</strain>
    </source>
</reference>
<feature type="region of interest" description="Disordered" evidence="1">
    <location>
        <begin position="182"/>
        <end position="207"/>
    </location>
</feature>
<accession>A0ABP9G0X2</accession>
<sequence>MSKTGGGRGTNQHKIKGTSQAKRGGGTAGESAVELSGDSTNDVTAPLARADLEVDELARRRKAKNDERAASQAKTTQLAALVERAEEALNHRRKVLHALIAHDVADRMKSDGLSKIIIRSRRRDGDLDLSYYVDGAEDTSGKALYDDDFDPEEYENVLYDHFSEQEILDTWDQTHSETTAVITADAPHPDYPTRQEAESARDKLLTD</sequence>
<dbReference type="RefSeq" id="WP_345478109.1">
    <property type="nucleotide sequence ID" value="NZ_BAABLW010000007.1"/>
</dbReference>
<evidence type="ECO:0000256" key="1">
    <source>
        <dbReference type="SAM" id="MobiDB-lite"/>
    </source>
</evidence>
<name>A0ABP9G0X2_9MICC</name>